<evidence type="ECO:0000256" key="1">
    <source>
        <dbReference type="SAM" id="Phobius"/>
    </source>
</evidence>
<protein>
    <submittedName>
        <fullName evidence="2">Uncharacterized protein</fullName>
    </submittedName>
</protein>
<dbReference type="EMBL" id="LAZR01002802">
    <property type="protein sequence ID" value="KKN25453.1"/>
    <property type="molecule type" value="Genomic_DNA"/>
</dbReference>
<sequence>MKLIKNKKAVIDQLAPLIIGLVTISIILVIGFLIFSETKTMVEDRIDSKTSIREAVVWSNGTFVALNNSGAGVFALSCSALFNGSQDTTVEFGIGNVTCTPGGGINVTKNDEDDDLQVFNTTLYVTYSYSLKDSAYNATTDVQNATQDIPTWLPIIVITIIGALLIGLIGLFRTG</sequence>
<organism evidence="2">
    <name type="scientific">marine sediment metagenome</name>
    <dbReference type="NCBI Taxonomy" id="412755"/>
    <lineage>
        <taxon>unclassified sequences</taxon>
        <taxon>metagenomes</taxon>
        <taxon>ecological metagenomes</taxon>
    </lineage>
</organism>
<feature type="transmembrane region" description="Helical" evidence="1">
    <location>
        <begin position="152"/>
        <end position="172"/>
    </location>
</feature>
<dbReference type="AlphaFoldDB" id="A0A0F9S7W6"/>
<keyword evidence="1" id="KW-0812">Transmembrane</keyword>
<gene>
    <name evidence="2" type="ORF">LCGC14_0884850</name>
</gene>
<comment type="caution">
    <text evidence="2">The sequence shown here is derived from an EMBL/GenBank/DDBJ whole genome shotgun (WGS) entry which is preliminary data.</text>
</comment>
<accession>A0A0F9S7W6</accession>
<keyword evidence="1" id="KW-0472">Membrane</keyword>
<keyword evidence="1" id="KW-1133">Transmembrane helix</keyword>
<evidence type="ECO:0000313" key="2">
    <source>
        <dbReference type="EMBL" id="KKN25453.1"/>
    </source>
</evidence>
<name>A0A0F9S7W6_9ZZZZ</name>
<feature type="transmembrane region" description="Helical" evidence="1">
    <location>
        <begin position="14"/>
        <end position="35"/>
    </location>
</feature>
<reference evidence="2" key="1">
    <citation type="journal article" date="2015" name="Nature">
        <title>Complex archaea that bridge the gap between prokaryotes and eukaryotes.</title>
        <authorList>
            <person name="Spang A."/>
            <person name="Saw J.H."/>
            <person name="Jorgensen S.L."/>
            <person name="Zaremba-Niedzwiedzka K."/>
            <person name="Martijn J."/>
            <person name="Lind A.E."/>
            <person name="van Eijk R."/>
            <person name="Schleper C."/>
            <person name="Guy L."/>
            <person name="Ettema T.J."/>
        </authorList>
    </citation>
    <scope>NUCLEOTIDE SEQUENCE</scope>
</reference>
<proteinExistence type="predicted"/>